<dbReference type="AlphaFoldDB" id="A0A9X7Z784"/>
<dbReference type="KEGG" id="afx:JZ786_03770"/>
<dbReference type="EMBL" id="CP071182">
    <property type="protein sequence ID" value="QSO48137.1"/>
    <property type="molecule type" value="Genomic_DNA"/>
</dbReference>
<name>A0A9X7Z784_9BACL</name>
<proteinExistence type="predicted"/>
<sequence length="130" mass="14575">MPIANCKRCQRIFNKTRRDICPDCIAEEDAAFVAVRAYLREHKDATMAQVTEDTEVEIGIIISLIQDGRLILRDNPNLTYPCARCGAPTQAGRYCADCAKELTHELSVARTRLQKDGQGDAKRIGFYSKP</sequence>
<evidence type="ECO:0000313" key="2">
    <source>
        <dbReference type="Proteomes" id="UP000663505"/>
    </source>
</evidence>
<dbReference type="InterPro" id="IPR022258">
    <property type="entry name" value="Flagellar_operon_YvyF"/>
</dbReference>
<protein>
    <recommendedName>
        <fullName evidence="3">Flagellar protein</fullName>
    </recommendedName>
</protein>
<evidence type="ECO:0008006" key="3">
    <source>
        <dbReference type="Google" id="ProtNLM"/>
    </source>
</evidence>
<dbReference type="Proteomes" id="UP000663505">
    <property type="component" value="Chromosome"/>
</dbReference>
<dbReference type="NCBIfam" id="TIGR03826">
    <property type="entry name" value="YvyF"/>
    <property type="match status" value="1"/>
</dbReference>
<dbReference type="RefSeq" id="WP_206657474.1">
    <property type="nucleotide sequence ID" value="NZ_CP071182.1"/>
</dbReference>
<reference evidence="1 2" key="1">
    <citation type="submission" date="2021-02" db="EMBL/GenBank/DDBJ databases">
        <title>Alicyclobacillus curvatus sp. nov. and Alicyclobacillus mengziensis sp. nov., two acidophilic bacteria isolated from acid mine drainage.</title>
        <authorList>
            <person name="Huang Y."/>
        </authorList>
    </citation>
    <scope>NUCLEOTIDE SEQUENCE [LARGE SCALE GENOMIC DNA]</scope>
    <source>
        <strain evidence="1 2">S30H14</strain>
    </source>
</reference>
<gene>
    <name evidence="1" type="ORF">JZ786_03770</name>
</gene>
<accession>A0A9X7Z784</accession>
<evidence type="ECO:0000313" key="1">
    <source>
        <dbReference type="EMBL" id="QSO48137.1"/>
    </source>
</evidence>
<keyword evidence="2" id="KW-1185">Reference proteome</keyword>
<organism evidence="1 2">
    <name type="scientific">Alicyclobacillus mengziensis</name>
    <dbReference type="NCBI Taxonomy" id="2931921"/>
    <lineage>
        <taxon>Bacteria</taxon>
        <taxon>Bacillati</taxon>
        <taxon>Bacillota</taxon>
        <taxon>Bacilli</taxon>
        <taxon>Bacillales</taxon>
        <taxon>Alicyclobacillaceae</taxon>
        <taxon>Alicyclobacillus</taxon>
    </lineage>
</organism>